<dbReference type="AlphaFoldDB" id="A0A9D1MNS1"/>
<organism evidence="2 3">
    <name type="scientific">Candidatus Avacidaminococcus intestinavium</name>
    <dbReference type="NCBI Taxonomy" id="2840684"/>
    <lineage>
        <taxon>Bacteria</taxon>
        <taxon>Bacillati</taxon>
        <taxon>Bacillota</taxon>
        <taxon>Negativicutes</taxon>
        <taxon>Acidaminococcales</taxon>
        <taxon>Acidaminococcaceae</taxon>
        <taxon>Acidaminococcaceae incertae sedis</taxon>
        <taxon>Candidatus Avacidaminococcus</taxon>
    </lineage>
</organism>
<reference evidence="2" key="2">
    <citation type="journal article" date="2021" name="PeerJ">
        <title>Extensive microbial diversity within the chicken gut microbiome revealed by metagenomics and culture.</title>
        <authorList>
            <person name="Gilroy R."/>
            <person name="Ravi A."/>
            <person name="Getino M."/>
            <person name="Pursley I."/>
            <person name="Horton D.L."/>
            <person name="Alikhan N.F."/>
            <person name="Baker D."/>
            <person name="Gharbi K."/>
            <person name="Hall N."/>
            <person name="Watson M."/>
            <person name="Adriaenssens E.M."/>
            <person name="Foster-Nyarko E."/>
            <person name="Jarju S."/>
            <person name="Secka A."/>
            <person name="Antonio M."/>
            <person name="Oren A."/>
            <person name="Chaudhuri R.R."/>
            <person name="La Ragione R."/>
            <person name="Hildebrand F."/>
            <person name="Pallen M.J."/>
        </authorList>
    </citation>
    <scope>NUCLEOTIDE SEQUENCE</scope>
    <source>
        <strain evidence="2">CHK160-1198</strain>
    </source>
</reference>
<comment type="caution">
    <text evidence="2">The sequence shown here is derived from an EMBL/GenBank/DDBJ whole genome shotgun (WGS) entry which is preliminary data.</text>
</comment>
<dbReference type="PANTHER" id="PTHR39341">
    <property type="entry name" value="BSL7085 PROTEIN"/>
    <property type="match status" value="1"/>
</dbReference>
<dbReference type="InterPro" id="IPR023883">
    <property type="entry name" value="CHP03980_redox-disulphide"/>
</dbReference>
<sequence length="66" mass="7066">MEKITKDTGIIDAVQKYPEIIEVFQNYGLGCIGCMAAHYETIGQGAAAHGLDIDALLDDINKKIGA</sequence>
<dbReference type="SUPFAM" id="SSF140683">
    <property type="entry name" value="SP0561-like"/>
    <property type="match status" value="1"/>
</dbReference>
<dbReference type="NCBIfam" id="TIGR03980">
    <property type="entry name" value="prismane_assoc"/>
    <property type="match status" value="1"/>
</dbReference>
<dbReference type="InterPro" id="IPR015077">
    <property type="entry name" value="DUF1858"/>
</dbReference>
<dbReference type="InterPro" id="IPR038062">
    <property type="entry name" value="ScdA-like_N_sf"/>
</dbReference>
<evidence type="ECO:0000259" key="1">
    <source>
        <dbReference type="Pfam" id="PF08984"/>
    </source>
</evidence>
<dbReference type="PANTHER" id="PTHR39341:SF1">
    <property type="entry name" value="DUF1858 DOMAIN-CONTAINING PROTEIN"/>
    <property type="match status" value="1"/>
</dbReference>
<feature type="domain" description="DUF1858" evidence="1">
    <location>
        <begin position="4"/>
        <end position="56"/>
    </location>
</feature>
<dbReference type="EMBL" id="DVNI01000034">
    <property type="protein sequence ID" value="HIU63880.1"/>
    <property type="molecule type" value="Genomic_DNA"/>
</dbReference>
<reference evidence="2" key="1">
    <citation type="submission" date="2020-10" db="EMBL/GenBank/DDBJ databases">
        <authorList>
            <person name="Gilroy R."/>
        </authorList>
    </citation>
    <scope>NUCLEOTIDE SEQUENCE</scope>
    <source>
        <strain evidence="2">CHK160-1198</strain>
    </source>
</reference>
<name>A0A9D1MNS1_9FIRM</name>
<dbReference type="Pfam" id="PF08984">
    <property type="entry name" value="DUF1858"/>
    <property type="match status" value="1"/>
</dbReference>
<evidence type="ECO:0000313" key="3">
    <source>
        <dbReference type="Proteomes" id="UP000824099"/>
    </source>
</evidence>
<dbReference type="Gene3D" id="1.10.3910.10">
    <property type="entry name" value="SP0561-like"/>
    <property type="match status" value="1"/>
</dbReference>
<proteinExistence type="predicted"/>
<protein>
    <submittedName>
        <fullName evidence="2">DUF1858 domain-containing protein</fullName>
    </submittedName>
</protein>
<accession>A0A9D1MNS1</accession>
<gene>
    <name evidence="2" type="ORF">IAB06_02390</name>
</gene>
<dbReference type="Proteomes" id="UP000824099">
    <property type="component" value="Unassembled WGS sequence"/>
</dbReference>
<evidence type="ECO:0000313" key="2">
    <source>
        <dbReference type="EMBL" id="HIU63880.1"/>
    </source>
</evidence>